<comment type="subcellular location">
    <subcellularLocation>
        <location evidence="1">Cell envelope</location>
    </subcellularLocation>
</comment>
<keyword evidence="6" id="KW-1185">Reference proteome</keyword>
<name>A0A154WFB6_9PROT</name>
<dbReference type="RefSeq" id="WP_067552900.1">
    <property type="nucleotide sequence ID" value="NZ_LPXN01000045.1"/>
</dbReference>
<dbReference type="OrthoDB" id="9764688at2"/>
<feature type="chain" id="PRO_5007602380" evidence="3">
    <location>
        <begin position="24"/>
        <end position="425"/>
    </location>
</feature>
<dbReference type="GO" id="GO:0030313">
    <property type="term" value="C:cell envelope"/>
    <property type="evidence" value="ECO:0007669"/>
    <property type="project" value="UniProtKB-SubCell"/>
</dbReference>
<evidence type="ECO:0000256" key="3">
    <source>
        <dbReference type="SAM" id="SignalP"/>
    </source>
</evidence>
<comment type="caution">
    <text evidence="5">The sequence shown here is derived from an EMBL/GenBank/DDBJ whole genome shotgun (WGS) entry which is preliminary data.</text>
</comment>
<proteinExistence type="predicted"/>
<dbReference type="Pfam" id="PF09375">
    <property type="entry name" value="Peptidase_M75"/>
    <property type="match status" value="1"/>
</dbReference>
<dbReference type="EMBL" id="LPXN01000045">
    <property type="protein sequence ID" value="KZD12223.1"/>
    <property type="molecule type" value="Genomic_DNA"/>
</dbReference>
<evidence type="ECO:0000256" key="2">
    <source>
        <dbReference type="ARBA" id="ARBA00022729"/>
    </source>
</evidence>
<dbReference type="CDD" id="cd14657">
    <property type="entry name" value="Imelysin_IrpA-like"/>
    <property type="match status" value="1"/>
</dbReference>
<keyword evidence="2 3" id="KW-0732">Signal</keyword>
<feature type="domain" description="Imelysin-like" evidence="4">
    <location>
        <begin position="38"/>
        <end position="396"/>
    </location>
</feature>
<dbReference type="AlphaFoldDB" id="A0A154WFB6"/>
<dbReference type="Proteomes" id="UP000076400">
    <property type="component" value="Unassembled WGS sequence"/>
</dbReference>
<evidence type="ECO:0000313" key="6">
    <source>
        <dbReference type="Proteomes" id="UP000076400"/>
    </source>
</evidence>
<evidence type="ECO:0000259" key="4">
    <source>
        <dbReference type="Pfam" id="PF09375"/>
    </source>
</evidence>
<gene>
    <name evidence="5" type="ORF">AUP43_17135</name>
</gene>
<dbReference type="Gene3D" id="1.20.1420.20">
    <property type="entry name" value="M75 peptidase, HXXE motif"/>
    <property type="match status" value="1"/>
</dbReference>
<sequence>MRQTILAVAAMGMAAFATAPAMAAPDAKGVVKTYADIAHAMYEDSLIRAKALQKAVNALVETPSAAALTTARRAWLAARVPYQQTEAFRFGNAIVDDWEGKVNAWPLDEGLIDYVDASYGQDSDENPLYTANVIANSKITHGGEEIDASTITKELLSETLQEIGGVEANVATGYHAIEFLLWGQDLNGTGPGAGNRPWTDYAKGSACTNGHCDRRGQYLSVATDLLIDDLEEMVGNWAEGGEARAGLLEGDSGTALTAMLTGIGSLSYGELAGERMKLGLLLNDPEEEHDCFSDNTHNSHYYDIVGMRAIYFASYSRIDGKTVVNGPSLADLVKAEDPVLAAEMKQKFDATLAAARKMKARAETVEAYDQMLAAGNAEGNATLEAVIAALTEQTRSIERIVALLDLQPISFEGSDSLDNPAAVFQ</sequence>
<protein>
    <submittedName>
        <fullName evidence="5">Peptidase</fullName>
    </submittedName>
</protein>
<feature type="signal peptide" evidence="3">
    <location>
        <begin position="1"/>
        <end position="23"/>
    </location>
</feature>
<dbReference type="STRING" id="580166.AUP43_17135"/>
<organism evidence="5 6">
    <name type="scientific">Oceanibaculum pacificum</name>
    <dbReference type="NCBI Taxonomy" id="580166"/>
    <lineage>
        <taxon>Bacteria</taxon>
        <taxon>Pseudomonadati</taxon>
        <taxon>Pseudomonadota</taxon>
        <taxon>Alphaproteobacteria</taxon>
        <taxon>Rhodospirillales</taxon>
        <taxon>Oceanibaculaceae</taxon>
        <taxon>Oceanibaculum</taxon>
    </lineage>
</organism>
<evidence type="ECO:0000313" key="5">
    <source>
        <dbReference type="EMBL" id="KZD12223.1"/>
    </source>
</evidence>
<dbReference type="InterPro" id="IPR038352">
    <property type="entry name" value="Imelysin_sf"/>
</dbReference>
<evidence type="ECO:0000256" key="1">
    <source>
        <dbReference type="ARBA" id="ARBA00004196"/>
    </source>
</evidence>
<accession>A0A154WFB6</accession>
<reference evidence="5 6" key="1">
    <citation type="submission" date="2015-12" db="EMBL/GenBank/DDBJ databases">
        <title>Genome sequence of Oceanibaculum pacificum MCCC 1A02656.</title>
        <authorList>
            <person name="Lu L."/>
            <person name="Lai Q."/>
            <person name="Shao Z."/>
            <person name="Qian P."/>
        </authorList>
    </citation>
    <scope>NUCLEOTIDE SEQUENCE [LARGE SCALE GENOMIC DNA]</scope>
    <source>
        <strain evidence="5 6">MCCC 1A02656</strain>
    </source>
</reference>
<dbReference type="InterPro" id="IPR018976">
    <property type="entry name" value="Imelysin-like"/>
</dbReference>